<dbReference type="SUPFAM" id="SSF52540">
    <property type="entry name" value="P-loop containing nucleoside triphosphate hydrolases"/>
    <property type="match status" value="1"/>
</dbReference>
<dbReference type="PANTHER" id="PTHR11017">
    <property type="entry name" value="LEUCINE-RICH REPEAT-CONTAINING PROTEIN"/>
    <property type="match status" value="1"/>
</dbReference>
<name>A0A7N2R6G5_QUELO</name>
<dbReference type="Pfam" id="PF20160">
    <property type="entry name" value="C-JID"/>
    <property type="match status" value="1"/>
</dbReference>
<reference evidence="12 13" key="1">
    <citation type="journal article" date="2016" name="G3 (Bethesda)">
        <title>First Draft Assembly and Annotation of the Genome of a California Endemic Oak Quercus lobata Nee (Fagaceae).</title>
        <authorList>
            <person name="Sork V.L."/>
            <person name="Fitz-Gibbon S.T."/>
            <person name="Puiu D."/>
            <person name="Crepeau M."/>
            <person name="Gugger P.F."/>
            <person name="Sherman R."/>
            <person name="Stevens K."/>
            <person name="Langley C.H."/>
            <person name="Pellegrini M."/>
            <person name="Salzberg S.L."/>
        </authorList>
    </citation>
    <scope>NUCLEOTIDE SEQUENCE [LARGE SCALE GENOMIC DNA]</scope>
    <source>
        <strain evidence="12 13">cv. SW786</strain>
    </source>
</reference>
<dbReference type="PANTHER" id="PTHR11017:SF570">
    <property type="entry name" value="DISEASE RESISTANCE PROTEIN (TIR-NBS CLASS)-RELATED"/>
    <property type="match status" value="1"/>
</dbReference>
<dbReference type="GO" id="GO:0043531">
    <property type="term" value="F:ADP binding"/>
    <property type="evidence" value="ECO:0007669"/>
    <property type="project" value="InterPro"/>
</dbReference>
<dbReference type="SUPFAM" id="SSF52058">
    <property type="entry name" value="L domain-like"/>
    <property type="match status" value="1"/>
</dbReference>
<evidence type="ECO:0000259" key="10">
    <source>
        <dbReference type="Pfam" id="PF23282"/>
    </source>
</evidence>
<evidence type="ECO:0000259" key="11">
    <source>
        <dbReference type="Pfam" id="PF23286"/>
    </source>
</evidence>
<keyword evidence="13" id="KW-1185">Reference proteome</keyword>
<dbReference type="InterPro" id="IPR027417">
    <property type="entry name" value="P-loop_NTPase"/>
</dbReference>
<organism evidence="12 13">
    <name type="scientific">Quercus lobata</name>
    <name type="common">Valley oak</name>
    <dbReference type="NCBI Taxonomy" id="97700"/>
    <lineage>
        <taxon>Eukaryota</taxon>
        <taxon>Viridiplantae</taxon>
        <taxon>Streptophyta</taxon>
        <taxon>Embryophyta</taxon>
        <taxon>Tracheophyta</taxon>
        <taxon>Spermatophyta</taxon>
        <taxon>Magnoliopsida</taxon>
        <taxon>eudicotyledons</taxon>
        <taxon>Gunneridae</taxon>
        <taxon>Pentapetalae</taxon>
        <taxon>rosids</taxon>
        <taxon>fabids</taxon>
        <taxon>Fagales</taxon>
        <taxon>Fagaceae</taxon>
        <taxon>Quercus</taxon>
    </lineage>
</organism>
<dbReference type="Pfam" id="PF00931">
    <property type="entry name" value="NB-ARC"/>
    <property type="match status" value="1"/>
</dbReference>
<dbReference type="Gene3D" id="1.10.8.430">
    <property type="entry name" value="Helical domain of apoptotic protease-activating factors"/>
    <property type="match status" value="1"/>
</dbReference>
<dbReference type="EMBL" id="LRBV02000006">
    <property type="status" value="NOT_ANNOTATED_CDS"/>
    <property type="molecule type" value="Genomic_DNA"/>
</dbReference>
<proteinExistence type="predicted"/>
<evidence type="ECO:0000259" key="9">
    <source>
        <dbReference type="Pfam" id="PF20160"/>
    </source>
</evidence>
<dbReference type="GO" id="GO:0006952">
    <property type="term" value="P:defense response"/>
    <property type="evidence" value="ECO:0007669"/>
    <property type="project" value="InterPro"/>
</dbReference>
<dbReference type="InterPro" id="IPR002182">
    <property type="entry name" value="NB-ARC"/>
</dbReference>
<evidence type="ECO:0000259" key="8">
    <source>
        <dbReference type="Pfam" id="PF00931"/>
    </source>
</evidence>
<dbReference type="InterPro" id="IPR042197">
    <property type="entry name" value="Apaf_helical"/>
</dbReference>
<dbReference type="AlphaFoldDB" id="A0A7N2R6G5"/>
<evidence type="ECO:0000256" key="5">
    <source>
        <dbReference type="ARBA" id="ARBA00023027"/>
    </source>
</evidence>
<dbReference type="InterPro" id="IPR032675">
    <property type="entry name" value="LRR_dom_sf"/>
</dbReference>
<feature type="domain" description="NB-ARC" evidence="8">
    <location>
        <begin position="16"/>
        <end position="186"/>
    </location>
</feature>
<dbReference type="Pfam" id="PF23286">
    <property type="entry name" value="LRR_13"/>
    <property type="match status" value="1"/>
</dbReference>
<dbReference type="Proteomes" id="UP000594261">
    <property type="component" value="Chromosome 6"/>
</dbReference>
<dbReference type="PRINTS" id="PR00364">
    <property type="entry name" value="DISEASERSIST"/>
</dbReference>
<feature type="region of interest" description="Disordered" evidence="7">
    <location>
        <begin position="1010"/>
        <end position="1033"/>
    </location>
</feature>
<dbReference type="EnsemblPlants" id="QL06p019572:mrna">
    <property type="protein sequence ID" value="QL06p019572:mrna"/>
    <property type="gene ID" value="QL06p019572"/>
</dbReference>
<evidence type="ECO:0000256" key="3">
    <source>
        <dbReference type="ARBA" id="ARBA00022737"/>
    </source>
</evidence>
<feature type="domain" description="Disease resistance protein RPS4B/Roq1-like leucine-rich repeats" evidence="11">
    <location>
        <begin position="511"/>
        <end position="706"/>
    </location>
</feature>
<evidence type="ECO:0000256" key="2">
    <source>
        <dbReference type="ARBA" id="ARBA00022614"/>
    </source>
</evidence>
<keyword evidence="3" id="KW-0677">Repeat</keyword>
<dbReference type="GO" id="GO:0061809">
    <property type="term" value="F:NAD+ nucleosidase activity, cyclic ADP-ribose generating"/>
    <property type="evidence" value="ECO:0007669"/>
    <property type="project" value="UniProtKB-EC"/>
</dbReference>
<dbReference type="InParanoid" id="A0A7N2R6G5"/>
<dbReference type="Gene3D" id="3.40.50.300">
    <property type="entry name" value="P-loop containing nucleotide triphosphate hydrolases"/>
    <property type="match status" value="1"/>
</dbReference>
<keyword evidence="4" id="KW-0611">Plant defense</keyword>
<dbReference type="Gene3D" id="3.80.10.10">
    <property type="entry name" value="Ribonuclease Inhibitor"/>
    <property type="match status" value="2"/>
</dbReference>
<evidence type="ECO:0000256" key="4">
    <source>
        <dbReference type="ARBA" id="ARBA00022821"/>
    </source>
</evidence>
<dbReference type="InterPro" id="IPR058192">
    <property type="entry name" value="WHD_ROQ1-like"/>
</dbReference>
<sequence>MPLFVAKYPIGINSRVEAIKLLLDIESNDVRMVGIYGLGGIGKTTIIKAVYNRIFNYFEGRSFLENVRERSETNEGIIQLQETLLFEILGDRSLKVCSLSRGTNMINEILCHKRVLIILDDVDKLDQIEKLLGKCDWFASGSRIIITTRDKHLLAHLGNGLLTYEVQELDECEATELLSEHAFRRNKPSDDYLELVNEVIRYAKGLPLALVVMGADLYGRTTLEWKSALDKYRKIPNRDIQKILKISYEGLEDTEQNIFLDIACFFKGRYMDYVVDILEACDLYPLYGIPKLIDKCLMMVDQYKCLMMHDLVQKMGREIVRQESPQNPGERSRVWRYKDALDMLTENTGSDKIQGIMLYLPTPTKVKLEVQFFKMKNLRLLMIDNVHSCGHLKYLPNGLRLLVCSNCILSSLPSNFCPKKLVVLNASGSRLEKPFMQIFPCKTLTYVDFSWCELIRKIPDLSMTPNIKELNLSYCRNLVEVYDSVGCLAKLEEWVLHDCTKLEILPSCLMMKSLISFDLSLCSSLKKFPNISQEMKSLKQLLLDGTSISELPPSFGNLTGLTNIFLGSNLVHLAVPDSIYKLQHIVGLTLENDVMFPKDVVFDREPQCKSYEGFPNAFPRLNYLSIQFFQIRSEIDFILNSCCPLTLEKLDICFSNVVTLPERISRFKRLHTLDTHDCNELREIPRLPQSIRTVDASNCSSLDSSSSSKLLLQFAEIIKLPPNIPTCFSLRSHYMLMGAQSSSRISPVNDITHTEYQITIPGNEIPIWFNHQCMGNYISFWIGPEIPKFALCVAFGMENAYCDFYYQVDMSINGSQRMFERTSYMGQLSDCLRFSCRPQSFLQEQFQDLNLGYWNHVELFCETSLSSLYPQEFPPMIKRIGVHVECICRHPQNPGIFQFNYDGFQPRGHPKCQCHSPKIIPSAMDGGESSSVLHNTFYDIDCLEALGFSVEEISELYSSLMGFQSDDCDLEEIISHGDSGLPMDVANGSDLEFGFDLTLGAGIDLGSQSMADTSRNDDSDFNSCPQSKKRRTS</sequence>
<dbReference type="Gramene" id="QL06p019572:mrna">
    <property type="protein sequence ID" value="QL06p019572:mrna"/>
    <property type="gene ID" value="QL06p019572"/>
</dbReference>
<keyword evidence="5" id="KW-0520">NAD</keyword>
<feature type="domain" description="C-JID" evidence="9">
    <location>
        <begin position="760"/>
        <end position="816"/>
    </location>
</feature>
<dbReference type="InterPro" id="IPR045344">
    <property type="entry name" value="C-JID"/>
</dbReference>
<dbReference type="InterPro" id="IPR058546">
    <property type="entry name" value="RPS4B/Roq1-like_LRR"/>
</dbReference>
<dbReference type="EC" id="3.2.2.6" evidence="1"/>
<keyword evidence="2" id="KW-0433">Leucine-rich repeat</keyword>
<evidence type="ECO:0000256" key="1">
    <source>
        <dbReference type="ARBA" id="ARBA00011982"/>
    </source>
</evidence>
<evidence type="ECO:0000313" key="12">
    <source>
        <dbReference type="EnsemblPlants" id="QL06p019572:mrna"/>
    </source>
</evidence>
<evidence type="ECO:0000313" key="13">
    <source>
        <dbReference type="Proteomes" id="UP000594261"/>
    </source>
</evidence>
<reference evidence="12" key="2">
    <citation type="submission" date="2021-01" db="UniProtKB">
        <authorList>
            <consortium name="EnsemblPlants"/>
        </authorList>
    </citation>
    <scope>IDENTIFICATION</scope>
</reference>
<dbReference type="Pfam" id="PF23282">
    <property type="entry name" value="WHD_ROQ1"/>
    <property type="match status" value="1"/>
</dbReference>
<accession>A0A7N2R6G5</accession>
<protein>
    <recommendedName>
        <fullName evidence="1">ADP-ribosyl cyclase/cyclic ADP-ribose hydrolase</fullName>
        <ecNumber evidence="1">3.2.2.6</ecNumber>
    </recommendedName>
</protein>
<feature type="domain" description="Disease resistance protein Roq1-like winged-helix" evidence="10">
    <location>
        <begin position="253"/>
        <end position="324"/>
    </location>
</feature>
<evidence type="ECO:0000256" key="7">
    <source>
        <dbReference type="SAM" id="MobiDB-lite"/>
    </source>
</evidence>
<dbReference type="InterPro" id="IPR044974">
    <property type="entry name" value="Disease_R_plants"/>
</dbReference>
<evidence type="ECO:0000256" key="6">
    <source>
        <dbReference type="ARBA" id="ARBA00047304"/>
    </source>
</evidence>
<comment type="catalytic activity">
    <reaction evidence="6">
        <text>NAD(+) + H2O = ADP-D-ribose + nicotinamide + H(+)</text>
        <dbReference type="Rhea" id="RHEA:16301"/>
        <dbReference type="ChEBI" id="CHEBI:15377"/>
        <dbReference type="ChEBI" id="CHEBI:15378"/>
        <dbReference type="ChEBI" id="CHEBI:17154"/>
        <dbReference type="ChEBI" id="CHEBI:57540"/>
        <dbReference type="ChEBI" id="CHEBI:57967"/>
        <dbReference type="EC" id="3.2.2.6"/>
    </reaction>
    <physiologicalReaction direction="left-to-right" evidence="6">
        <dbReference type="Rhea" id="RHEA:16302"/>
    </physiologicalReaction>
</comment>